<evidence type="ECO:0000313" key="2">
    <source>
        <dbReference type="Proteomes" id="UP001271780"/>
    </source>
</evidence>
<name>A0ABU4XGZ6_9HYPH</name>
<evidence type="ECO:0000313" key="1">
    <source>
        <dbReference type="EMBL" id="MDX8474040.1"/>
    </source>
</evidence>
<dbReference type="RefSeq" id="WP_320317375.1">
    <property type="nucleotide sequence ID" value="NZ_JAVIIX010000010.1"/>
</dbReference>
<dbReference type="EMBL" id="JAVIIZ010000011">
    <property type="protein sequence ID" value="MDX8474040.1"/>
    <property type="molecule type" value="Genomic_DNA"/>
</dbReference>
<organism evidence="1 2">
    <name type="scientific">Mesorhizobium dulcispinae</name>
    <dbReference type="NCBI Taxonomy" id="3072316"/>
    <lineage>
        <taxon>Bacteria</taxon>
        <taxon>Pseudomonadati</taxon>
        <taxon>Pseudomonadota</taxon>
        <taxon>Alphaproteobacteria</taxon>
        <taxon>Hyphomicrobiales</taxon>
        <taxon>Phyllobacteriaceae</taxon>
        <taxon>Mesorhizobium</taxon>
    </lineage>
</organism>
<dbReference type="InterPro" id="IPR029035">
    <property type="entry name" value="DHS-like_NAD/FAD-binding_dom"/>
</dbReference>
<gene>
    <name evidence="1" type="ORF">RFM27_18340</name>
</gene>
<dbReference type="SUPFAM" id="SSF52467">
    <property type="entry name" value="DHS-like NAD/FAD-binding domain"/>
    <property type="match status" value="1"/>
</dbReference>
<keyword evidence="2" id="KW-1185">Reference proteome</keyword>
<dbReference type="Proteomes" id="UP001271780">
    <property type="component" value="Unassembled WGS sequence"/>
</dbReference>
<accession>A0ABU4XGZ6</accession>
<dbReference type="Gene3D" id="3.40.50.1220">
    <property type="entry name" value="TPP-binding domain"/>
    <property type="match status" value="1"/>
</dbReference>
<reference evidence="1 2" key="1">
    <citation type="submission" date="2023-08" db="EMBL/GenBank/DDBJ databases">
        <title>Implementing the SeqCode for naming new Mesorhizobium species isolated from Vachellia karroo root nodules.</title>
        <authorList>
            <person name="Van Lill M."/>
        </authorList>
    </citation>
    <scope>NUCLEOTIDE SEQUENCE [LARGE SCALE GENOMIC DNA]</scope>
    <source>
        <strain evidence="1 2">VK23A</strain>
    </source>
</reference>
<protein>
    <submittedName>
        <fullName evidence="1">SIR2 family protein</fullName>
    </submittedName>
</protein>
<dbReference type="Pfam" id="PF13289">
    <property type="entry name" value="SIR2_2"/>
    <property type="match status" value="1"/>
</dbReference>
<comment type="caution">
    <text evidence="1">The sequence shown here is derived from an EMBL/GenBank/DDBJ whole genome shotgun (WGS) entry which is preliminary data.</text>
</comment>
<sequence>MAADIDELTQLAFSVHESPGVFALLVGSGISRAAGIPTGWEVTLDLVRRVAKGQGVDDQADWAKWYRDVNGEEPNYSNLVEQLGGTPAERRAILHSYIEPTEQDRQDGRKVPTRAHHAIADLVASGHFRVIVTTNFDRLLENALRERSIEPTVISSVDALAGAEPITHSACYILKLHGDYRDARILNTDEELRGYPAQYDSVLDRIFDEYGLIVSGWSGEWDHALRSAMLRAPNRRYSMFWSTRGKLGAGAAQLVSHRKARVIQGSGADEFFVGLADRVKTLDATRRQNPASIDLLIASVKRLMVSSEDRIRLQDVVAEEVARILQILAQPDLGPPTQWDAETVKQYALRYESALESLASVCGVLGRWGDGADFELVLDTLKSLEAHAATITTGNTHYIAFRSYPTVLTITCYGVGLVRAGRFAVLHRLLNATLKREHKEPARICDSLFLWAWEGGSSDGVWRAVLNKPNHLAPLSEHLFNTVQRWGGGRFLTLTADASLVFERYEVLASLTHFEQHPLSDAQQALSQENNFIFMPVGRSGWNSKNSEQIFAELESPETKAVFAKAGFAKDGDARLSLFKKNFFAIARRMRWG</sequence>
<proteinExistence type="predicted"/>